<feature type="compositionally biased region" description="Basic and acidic residues" evidence="1">
    <location>
        <begin position="322"/>
        <end position="334"/>
    </location>
</feature>
<dbReference type="AlphaFoldDB" id="A0A9P8A2T9"/>
<name>A0A9P8A2T9_MORAP</name>
<dbReference type="InterPro" id="IPR019587">
    <property type="entry name" value="Polyketide_cyclase/dehydratase"/>
</dbReference>
<dbReference type="CDD" id="cd07822">
    <property type="entry name" value="SRPBCC_4"/>
    <property type="match status" value="1"/>
</dbReference>
<gene>
    <name evidence="2" type="ORF">KVV02_000528</name>
</gene>
<proteinExistence type="predicted"/>
<reference evidence="2" key="1">
    <citation type="submission" date="2021-07" db="EMBL/GenBank/DDBJ databases">
        <title>Draft genome of Mortierella alpina, strain LL118, isolated from an aspen leaf litter sample.</title>
        <authorList>
            <person name="Yang S."/>
            <person name="Vinatzer B.A."/>
        </authorList>
    </citation>
    <scope>NUCLEOTIDE SEQUENCE</scope>
    <source>
        <strain evidence="2">LL118</strain>
    </source>
</reference>
<dbReference type="Pfam" id="PF10604">
    <property type="entry name" value="Polyketide_cyc2"/>
    <property type="match status" value="1"/>
</dbReference>
<dbReference type="PANTHER" id="PTHR36166:SF1">
    <property type="entry name" value="SRPBCC DOMAIN-CONTAINING PROTEIN"/>
    <property type="match status" value="1"/>
</dbReference>
<protein>
    <recommendedName>
        <fullName evidence="4">SRPBCC domain-containing protein</fullName>
    </recommendedName>
</protein>
<feature type="compositionally biased region" description="Acidic residues" evidence="1">
    <location>
        <begin position="290"/>
        <end position="310"/>
    </location>
</feature>
<dbReference type="EMBL" id="JAIFTL010000215">
    <property type="protein sequence ID" value="KAG9321282.1"/>
    <property type="molecule type" value="Genomic_DNA"/>
</dbReference>
<sequence length="352" mass="38322">MKETKASIAIQAAPQEVWQVLTDLDRYHEWNPMMVHAKGTIAVGELLDLKMRLPARIFCGAPVSCSWSPKIAKVEPNSCLEWSGMKGFIDRTHYFQLSSTHGGTVTEFTQGERYSGWGMGLFSSFGSLEDARRGFIIMNNALEHEIYRRKSIAEKTGSSEKEGRDKEEEIAQLDISDPAAVAASGVMKAAAPEAAAIAADDHQADDTVAEMEDIETAAGDVTVSHSPEPSSDTEEPVVTPNMAERLMEKSEKRTSIIGAVSSLFISSKPSPTPMPASTFKDELFSKAVPEEEEEEEEGEDSGDDGDDEVGDGTVCGDLVEDVDAKKERDAKNAERIELDLGLSDMDLSDFGF</sequence>
<dbReference type="SUPFAM" id="SSF55961">
    <property type="entry name" value="Bet v1-like"/>
    <property type="match status" value="1"/>
</dbReference>
<evidence type="ECO:0000313" key="2">
    <source>
        <dbReference type="EMBL" id="KAG9321282.1"/>
    </source>
</evidence>
<comment type="caution">
    <text evidence="2">The sequence shown here is derived from an EMBL/GenBank/DDBJ whole genome shotgun (WGS) entry which is preliminary data.</text>
</comment>
<evidence type="ECO:0000313" key="3">
    <source>
        <dbReference type="Proteomes" id="UP000717515"/>
    </source>
</evidence>
<feature type="region of interest" description="Disordered" evidence="1">
    <location>
        <begin position="265"/>
        <end position="334"/>
    </location>
</feature>
<dbReference type="Proteomes" id="UP000717515">
    <property type="component" value="Unassembled WGS sequence"/>
</dbReference>
<organism evidence="2 3">
    <name type="scientific">Mortierella alpina</name>
    <name type="common">Oleaginous fungus</name>
    <name type="synonym">Mortierella renispora</name>
    <dbReference type="NCBI Taxonomy" id="64518"/>
    <lineage>
        <taxon>Eukaryota</taxon>
        <taxon>Fungi</taxon>
        <taxon>Fungi incertae sedis</taxon>
        <taxon>Mucoromycota</taxon>
        <taxon>Mortierellomycotina</taxon>
        <taxon>Mortierellomycetes</taxon>
        <taxon>Mortierellales</taxon>
        <taxon>Mortierellaceae</taxon>
        <taxon>Mortierella</taxon>
    </lineage>
</organism>
<accession>A0A9P8A2T9</accession>
<evidence type="ECO:0000256" key="1">
    <source>
        <dbReference type="SAM" id="MobiDB-lite"/>
    </source>
</evidence>
<dbReference type="Gene3D" id="3.30.530.20">
    <property type="match status" value="1"/>
</dbReference>
<dbReference type="InterPro" id="IPR023393">
    <property type="entry name" value="START-like_dom_sf"/>
</dbReference>
<evidence type="ECO:0008006" key="4">
    <source>
        <dbReference type="Google" id="ProtNLM"/>
    </source>
</evidence>
<dbReference type="PANTHER" id="PTHR36166">
    <property type="entry name" value="CHROMOSOME 9, WHOLE GENOME SHOTGUN SEQUENCE"/>
    <property type="match status" value="1"/>
</dbReference>